<evidence type="ECO:0000256" key="1">
    <source>
        <dbReference type="ARBA" id="ARBA00012528"/>
    </source>
</evidence>
<reference evidence="4 5" key="1">
    <citation type="submission" date="2020-05" db="EMBL/GenBank/DDBJ databases">
        <title>Draft genome sequence of Desulfovibrio sp. strain HN2T.</title>
        <authorList>
            <person name="Ueno A."/>
            <person name="Tamazawa S."/>
            <person name="Tamamura S."/>
            <person name="Murakami T."/>
            <person name="Kiyama T."/>
            <person name="Inomata H."/>
            <person name="Amano Y."/>
            <person name="Miyakawa K."/>
            <person name="Tamaki H."/>
            <person name="Naganuma T."/>
            <person name="Kaneko K."/>
        </authorList>
    </citation>
    <scope>NUCLEOTIDE SEQUENCE [LARGE SCALE GENOMIC DNA]</scope>
    <source>
        <strain evidence="4 5">HN2</strain>
    </source>
</reference>
<dbReference type="PANTHER" id="PTHR45138">
    <property type="entry name" value="REGULATORY COMPONENTS OF SENSORY TRANSDUCTION SYSTEM"/>
    <property type="match status" value="1"/>
</dbReference>
<dbReference type="InterPro" id="IPR043128">
    <property type="entry name" value="Rev_trsase/Diguanyl_cyclase"/>
</dbReference>
<dbReference type="CDD" id="cd01949">
    <property type="entry name" value="GGDEF"/>
    <property type="match status" value="1"/>
</dbReference>
<comment type="catalytic activity">
    <reaction evidence="2">
        <text>2 GTP = 3',3'-c-di-GMP + 2 diphosphate</text>
        <dbReference type="Rhea" id="RHEA:24898"/>
        <dbReference type="ChEBI" id="CHEBI:33019"/>
        <dbReference type="ChEBI" id="CHEBI:37565"/>
        <dbReference type="ChEBI" id="CHEBI:58805"/>
        <dbReference type="EC" id="2.7.7.65"/>
    </reaction>
</comment>
<dbReference type="InterPro" id="IPR029787">
    <property type="entry name" value="Nucleotide_cyclase"/>
</dbReference>
<accession>A0A7J0BM44</accession>
<dbReference type="EMBL" id="BLVO01000016">
    <property type="protein sequence ID" value="GFM34648.1"/>
    <property type="molecule type" value="Genomic_DNA"/>
</dbReference>
<dbReference type="NCBIfam" id="TIGR00254">
    <property type="entry name" value="GGDEF"/>
    <property type="match status" value="1"/>
</dbReference>
<evidence type="ECO:0000259" key="3">
    <source>
        <dbReference type="PROSITE" id="PS50887"/>
    </source>
</evidence>
<dbReference type="GO" id="GO:0052621">
    <property type="term" value="F:diguanylate cyclase activity"/>
    <property type="evidence" value="ECO:0007669"/>
    <property type="project" value="UniProtKB-EC"/>
</dbReference>
<dbReference type="PROSITE" id="PS50887">
    <property type="entry name" value="GGDEF"/>
    <property type="match status" value="1"/>
</dbReference>
<feature type="domain" description="GGDEF" evidence="3">
    <location>
        <begin position="108"/>
        <end position="243"/>
    </location>
</feature>
<evidence type="ECO:0000256" key="2">
    <source>
        <dbReference type="ARBA" id="ARBA00034247"/>
    </source>
</evidence>
<dbReference type="GO" id="GO:0005886">
    <property type="term" value="C:plasma membrane"/>
    <property type="evidence" value="ECO:0007669"/>
    <property type="project" value="TreeGrafter"/>
</dbReference>
<dbReference type="SMART" id="SM00267">
    <property type="entry name" value="GGDEF"/>
    <property type="match status" value="1"/>
</dbReference>
<dbReference type="Proteomes" id="UP000503840">
    <property type="component" value="Unassembled WGS sequence"/>
</dbReference>
<evidence type="ECO:0000313" key="5">
    <source>
        <dbReference type="Proteomes" id="UP000503840"/>
    </source>
</evidence>
<dbReference type="GO" id="GO:1902201">
    <property type="term" value="P:negative regulation of bacterial-type flagellum-dependent cell motility"/>
    <property type="evidence" value="ECO:0007669"/>
    <property type="project" value="TreeGrafter"/>
</dbReference>
<gene>
    <name evidence="4" type="ORF">DSM101010T_30130</name>
</gene>
<dbReference type="InterPro" id="IPR000160">
    <property type="entry name" value="GGDEF_dom"/>
</dbReference>
<dbReference type="AlphaFoldDB" id="A0A7J0BM44"/>
<dbReference type="GO" id="GO:0043709">
    <property type="term" value="P:cell adhesion involved in single-species biofilm formation"/>
    <property type="evidence" value="ECO:0007669"/>
    <property type="project" value="TreeGrafter"/>
</dbReference>
<dbReference type="EC" id="2.7.7.65" evidence="1"/>
<sequence>MTLGEGLNTLMYQKEEECIERAEEFLASVLTGTEAEAPFGELLDVARKLLRQSRRLVTMGDRMQAQLSTLNDELTHMARTDALTGLDNRRYFMDQARREFSRSRRTGMPLTLLLIDADHFKSVNDTWGHDVGDKVLQEIADVLRTSVRAHDVAARFGGEEFVVLLPETDCREAAIISERVRAAAENRLLRVDDFAVQVTLSVGCTTVSPCERSMDVDALLKRADVALYAAKKNGRNRVERYPGPACTPICSSAANGHPTQ</sequence>
<dbReference type="FunFam" id="3.30.70.270:FF:000001">
    <property type="entry name" value="Diguanylate cyclase domain protein"/>
    <property type="match status" value="1"/>
</dbReference>
<proteinExistence type="predicted"/>
<protein>
    <recommendedName>
        <fullName evidence="1">diguanylate cyclase</fullName>
        <ecNumber evidence="1">2.7.7.65</ecNumber>
    </recommendedName>
</protein>
<name>A0A7J0BM44_9BACT</name>
<comment type="caution">
    <text evidence="4">The sequence shown here is derived from an EMBL/GenBank/DDBJ whole genome shotgun (WGS) entry which is preliminary data.</text>
</comment>
<organism evidence="4 5">
    <name type="scientific">Desulfovibrio subterraneus</name>
    <dbReference type="NCBI Taxonomy" id="2718620"/>
    <lineage>
        <taxon>Bacteria</taxon>
        <taxon>Pseudomonadati</taxon>
        <taxon>Thermodesulfobacteriota</taxon>
        <taxon>Desulfovibrionia</taxon>
        <taxon>Desulfovibrionales</taxon>
        <taxon>Desulfovibrionaceae</taxon>
        <taxon>Desulfovibrio</taxon>
    </lineage>
</organism>
<dbReference type="Pfam" id="PF00990">
    <property type="entry name" value="GGDEF"/>
    <property type="match status" value="1"/>
</dbReference>
<dbReference type="PANTHER" id="PTHR45138:SF9">
    <property type="entry name" value="DIGUANYLATE CYCLASE DGCM-RELATED"/>
    <property type="match status" value="1"/>
</dbReference>
<dbReference type="InterPro" id="IPR050469">
    <property type="entry name" value="Diguanylate_Cyclase"/>
</dbReference>
<evidence type="ECO:0000313" key="4">
    <source>
        <dbReference type="EMBL" id="GFM34648.1"/>
    </source>
</evidence>
<keyword evidence="5" id="KW-1185">Reference proteome</keyword>
<dbReference type="SUPFAM" id="SSF55073">
    <property type="entry name" value="Nucleotide cyclase"/>
    <property type="match status" value="1"/>
</dbReference>
<dbReference type="Gene3D" id="3.30.70.270">
    <property type="match status" value="1"/>
</dbReference>